<dbReference type="Proteomes" id="UP000887116">
    <property type="component" value="Unassembled WGS sequence"/>
</dbReference>
<sequence length="119" mass="13430">MVKEKIQVPSDLVEMVTHQLFPNVPFDHHADQLAFNIAMGHVACSMDLKTAQVKKGAFAKARRLYGIVCKLVKQVQAFDAQYPIPWTIDTLKLFMVSDSNIKKNLTEIAAVVFEPNKEE</sequence>
<protein>
    <submittedName>
        <fullName evidence="1">Uncharacterized protein</fullName>
    </submittedName>
</protein>
<reference evidence="1" key="1">
    <citation type="submission" date="2020-07" db="EMBL/GenBank/DDBJ databases">
        <title>Multicomponent nature underlies the extraordinary mechanical properties of spider dragline silk.</title>
        <authorList>
            <person name="Kono N."/>
            <person name="Nakamura H."/>
            <person name="Mori M."/>
            <person name="Yoshida Y."/>
            <person name="Ohtoshi R."/>
            <person name="Malay A.D."/>
            <person name="Moran D.A.P."/>
            <person name="Tomita M."/>
            <person name="Numata K."/>
            <person name="Arakawa K."/>
        </authorList>
    </citation>
    <scope>NUCLEOTIDE SEQUENCE</scope>
</reference>
<proteinExistence type="predicted"/>
<name>A0A8X6KBX4_TRICU</name>
<evidence type="ECO:0000313" key="2">
    <source>
        <dbReference type="Proteomes" id="UP000887116"/>
    </source>
</evidence>
<keyword evidence="2" id="KW-1185">Reference proteome</keyword>
<gene>
    <name evidence="1" type="primary">AVEN_247840_1</name>
    <name evidence="1" type="ORF">TNCT_360741</name>
</gene>
<organism evidence="1 2">
    <name type="scientific">Trichonephila clavata</name>
    <name type="common">Joro spider</name>
    <name type="synonym">Nephila clavata</name>
    <dbReference type="NCBI Taxonomy" id="2740835"/>
    <lineage>
        <taxon>Eukaryota</taxon>
        <taxon>Metazoa</taxon>
        <taxon>Ecdysozoa</taxon>
        <taxon>Arthropoda</taxon>
        <taxon>Chelicerata</taxon>
        <taxon>Arachnida</taxon>
        <taxon>Araneae</taxon>
        <taxon>Araneomorphae</taxon>
        <taxon>Entelegynae</taxon>
        <taxon>Araneoidea</taxon>
        <taxon>Nephilidae</taxon>
        <taxon>Trichonephila</taxon>
    </lineage>
</organism>
<comment type="caution">
    <text evidence="1">The sequence shown here is derived from an EMBL/GenBank/DDBJ whole genome shotgun (WGS) entry which is preliminary data.</text>
</comment>
<accession>A0A8X6KBX4</accession>
<evidence type="ECO:0000313" key="1">
    <source>
        <dbReference type="EMBL" id="GFQ71450.1"/>
    </source>
</evidence>
<dbReference type="EMBL" id="BMAO01001162">
    <property type="protein sequence ID" value="GFQ71450.1"/>
    <property type="molecule type" value="Genomic_DNA"/>
</dbReference>
<dbReference type="AlphaFoldDB" id="A0A8X6KBX4"/>